<evidence type="ECO:0000259" key="8">
    <source>
        <dbReference type="PROSITE" id="PS50850"/>
    </source>
</evidence>
<feature type="transmembrane region" description="Helical" evidence="7">
    <location>
        <begin position="20"/>
        <end position="38"/>
    </location>
</feature>
<dbReference type="AlphaFoldDB" id="A0A1U7SQV6"/>
<feature type="domain" description="Major facilitator superfamily (MFS) profile" evidence="8">
    <location>
        <begin position="23"/>
        <end position="261"/>
    </location>
</feature>
<evidence type="ECO:0000256" key="2">
    <source>
        <dbReference type="ARBA" id="ARBA00022475"/>
    </source>
</evidence>
<feature type="transmembrane region" description="Helical" evidence="7">
    <location>
        <begin position="183"/>
        <end position="205"/>
    </location>
</feature>
<dbReference type="GO" id="GO:0016324">
    <property type="term" value="C:apical plasma membrane"/>
    <property type="evidence" value="ECO:0007669"/>
    <property type="project" value="TreeGrafter"/>
</dbReference>
<dbReference type="RefSeq" id="XP_008047910.2">
    <property type="nucleotide sequence ID" value="XM_008049719.2"/>
</dbReference>
<dbReference type="Pfam" id="PF07690">
    <property type="entry name" value="MFS_1"/>
    <property type="match status" value="1"/>
</dbReference>
<accession>A0A1U7SQV6</accession>
<gene>
    <name evidence="10" type="primary">LOC103251113</name>
</gene>
<comment type="subcellular location">
    <subcellularLocation>
        <location evidence="1">Cell membrane</location>
        <topology evidence="1">Multi-pass membrane protein</topology>
    </subcellularLocation>
</comment>
<dbReference type="KEGG" id="csyr:103251113"/>
<sequence>TSQRQGVSAEPFRTPVCCSARYTLAALAFFGFFVLYALRVNLSVALVDMVDSNTTAKDNRTSKECAEHSDPIKVHHNRTGKRYQWDAETQGWILGSFFYGYIITQIPGGYVASRTGGKLLLGFGILCTAVLTLLTPVAADLGVGPLVALRALEGFGEGVTFPAMHAMWSSWAPPLERSKLLSISYAGAQLGTVVSLPLSGIICYYMNWTYVFYFFGILGIFWFILWIWLVSDTPETHKTISYCEKEYILSSLRSQVWTFKK</sequence>
<dbReference type="InterPro" id="IPR020846">
    <property type="entry name" value="MFS_dom"/>
</dbReference>
<keyword evidence="5 7" id="KW-0472">Membrane</keyword>
<dbReference type="PANTHER" id="PTHR11662">
    <property type="entry name" value="SOLUTE CARRIER FAMILY 17"/>
    <property type="match status" value="1"/>
</dbReference>
<name>A0A1U7SQV6_CARSF</name>
<evidence type="ECO:0000256" key="5">
    <source>
        <dbReference type="ARBA" id="ARBA00023136"/>
    </source>
</evidence>
<keyword evidence="3 7" id="KW-0812">Transmembrane</keyword>
<dbReference type="InterPro" id="IPR050382">
    <property type="entry name" value="MFS_Na/Anion_cotransporter"/>
</dbReference>
<dbReference type="GO" id="GO:0006820">
    <property type="term" value="P:monoatomic anion transport"/>
    <property type="evidence" value="ECO:0007669"/>
    <property type="project" value="TreeGrafter"/>
</dbReference>
<evidence type="ECO:0000256" key="3">
    <source>
        <dbReference type="ARBA" id="ARBA00022692"/>
    </source>
</evidence>
<dbReference type="PANTHER" id="PTHR11662:SF432">
    <property type="entry name" value="SIALIN"/>
    <property type="match status" value="1"/>
</dbReference>
<organism evidence="9 10">
    <name type="scientific">Carlito syrichta</name>
    <name type="common">Philippine tarsier</name>
    <name type="synonym">Tarsius syrichta</name>
    <dbReference type="NCBI Taxonomy" id="1868482"/>
    <lineage>
        <taxon>Eukaryota</taxon>
        <taxon>Metazoa</taxon>
        <taxon>Chordata</taxon>
        <taxon>Craniata</taxon>
        <taxon>Vertebrata</taxon>
        <taxon>Euteleostomi</taxon>
        <taxon>Mammalia</taxon>
        <taxon>Eutheria</taxon>
        <taxon>Euarchontoglires</taxon>
        <taxon>Primates</taxon>
        <taxon>Haplorrhini</taxon>
        <taxon>Tarsiiformes</taxon>
        <taxon>Tarsiidae</taxon>
        <taxon>Carlito</taxon>
    </lineage>
</organism>
<proteinExistence type="predicted"/>
<keyword evidence="4 7" id="KW-1133">Transmembrane helix</keyword>
<evidence type="ECO:0000313" key="10">
    <source>
        <dbReference type="RefSeq" id="XP_008047910.2"/>
    </source>
</evidence>
<dbReference type="PROSITE" id="PS50850">
    <property type="entry name" value="MFS"/>
    <property type="match status" value="1"/>
</dbReference>
<protein>
    <submittedName>
        <fullName evidence="10">Sialin-like</fullName>
    </submittedName>
</protein>
<evidence type="ECO:0000256" key="7">
    <source>
        <dbReference type="SAM" id="Phobius"/>
    </source>
</evidence>
<keyword evidence="2" id="KW-1003">Cell membrane</keyword>
<dbReference type="OrthoDB" id="2985014at2759"/>
<dbReference type="FunFam" id="1.20.1250.20:FF:000067">
    <property type="entry name" value="sialin isoform X2"/>
    <property type="match status" value="1"/>
</dbReference>
<reference evidence="10" key="1">
    <citation type="submission" date="2025-08" db="UniProtKB">
        <authorList>
            <consortium name="RefSeq"/>
        </authorList>
    </citation>
    <scope>IDENTIFICATION</scope>
</reference>
<dbReference type="GO" id="GO:0022857">
    <property type="term" value="F:transmembrane transporter activity"/>
    <property type="evidence" value="ECO:0007669"/>
    <property type="project" value="InterPro"/>
</dbReference>
<dbReference type="Proteomes" id="UP000189704">
    <property type="component" value="Unplaced"/>
</dbReference>
<keyword evidence="6" id="KW-0325">Glycoprotein</keyword>
<evidence type="ECO:0000256" key="6">
    <source>
        <dbReference type="ARBA" id="ARBA00023180"/>
    </source>
</evidence>
<feature type="transmembrane region" description="Helical" evidence="7">
    <location>
        <begin position="210"/>
        <end position="229"/>
    </location>
</feature>
<dbReference type="InterPro" id="IPR011701">
    <property type="entry name" value="MFS"/>
</dbReference>
<dbReference type="GeneID" id="103251113"/>
<keyword evidence="9" id="KW-1185">Reference proteome</keyword>
<dbReference type="SUPFAM" id="SSF103473">
    <property type="entry name" value="MFS general substrate transporter"/>
    <property type="match status" value="1"/>
</dbReference>
<dbReference type="Gene3D" id="1.20.1250.20">
    <property type="entry name" value="MFS general substrate transporter like domains"/>
    <property type="match status" value="1"/>
</dbReference>
<evidence type="ECO:0000256" key="4">
    <source>
        <dbReference type="ARBA" id="ARBA00022989"/>
    </source>
</evidence>
<evidence type="ECO:0000256" key="1">
    <source>
        <dbReference type="ARBA" id="ARBA00004651"/>
    </source>
</evidence>
<feature type="transmembrane region" description="Helical" evidence="7">
    <location>
        <begin position="92"/>
        <end position="112"/>
    </location>
</feature>
<feature type="transmembrane region" description="Helical" evidence="7">
    <location>
        <begin position="119"/>
        <end position="139"/>
    </location>
</feature>
<dbReference type="InterPro" id="IPR036259">
    <property type="entry name" value="MFS_trans_sf"/>
</dbReference>
<evidence type="ECO:0000313" key="9">
    <source>
        <dbReference type="Proteomes" id="UP000189704"/>
    </source>
</evidence>
<feature type="non-terminal residue" evidence="10">
    <location>
        <position position="1"/>
    </location>
</feature>